<protein>
    <recommendedName>
        <fullName evidence="4">Lipoprotein</fullName>
    </recommendedName>
</protein>
<accession>A0ABN8GSF8</accession>
<dbReference type="PROSITE" id="PS51257">
    <property type="entry name" value="PROKAR_LIPOPROTEIN"/>
    <property type="match status" value="1"/>
</dbReference>
<gene>
    <name evidence="2" type="ORF">PAECIP111893_04195</name>
</gene>
<evidence type="ECO:0008006" key="4">
    <source>
        <dbReference type="Google" id="ProtNLM"/>
    </source>
</evidence>
<dbReference type="RefSeq" id="WP_236344557.1">
    <property type="nucleotide sequence ID" value="NZ_CAKMMF010000027.1"/>
</dbReference>
<evidence type="ECO:0000256" key="1">
    <source>
        <dbReference type="SAM" id="MobiDB-lite"/>
    </source>
</evidence>
<name>A0ABN8GSF8_9BACL</name>
<sequence>MKLFRLIIIGGAMAILAGCNGNTKEHALPDNSPVKNESPSQQEMTNDASDSDTNNHKQSIALSFKDIEAPRKPLSLRDSKADRYTAMMRMKLKNGEIEIFRKASDEEQVYAALHIGSKVYEIGEIGNAVSAVDLYEASDTAAFSEDDMKVTGAIGANAPIAYYIGLDESAPFLLVRIDGHTLEADANNDGSLEIISTVGTAADTTIYQQTGDRIEAANVNEALGAQIVVYDSSVNLFQAYAEGAGETFTQWKMTASTLHLLPQKTMNPQ</sequence>
<reference evidence="2" key="1">
    <citation type="submission" date="2022-01" db="EMBL/GenBank/DDBJ databases">
        <authorList>
            <person name="Criscuolo A."/>
        </authorList>
    </citation>
    <scope>NUCLEOTIDE SEQUENCE</scope>
    <source>
        <strain evidence="2">CIP111893</strain>
    </source>
</reference>
<evidence type="ECO:0000313" key="2">
    <source>
        <dbReference type="EMBL" id="CAH1216878.1"/>
    </source>
</evidence>
<keyword evidence="3" id="KW-1185">Reference proteome</keyword>
<organism evidence="2 3">
    <name type="scientific">Paenibacillus plantiphilus</name>
    <dbReference type="NCBI Taxonomy" id="2905650"/>
    <lineage>
        <taxon>Bacteria</taxon>
        <taxon>Bacillati</taxon>
        <taxon>Bacillota</taxon>
        <taxon>Bacilli</taxon>
        <taxon>Bacillales</taxon>
        <taxon>Paenibacillaceae</taxon>
        <taxon>Paenibacillus</taxon>
    </lineage>
</organism>
<dbReference type="EMBL" id="CAKMMF010000027">
    <property type="protein sequence ID" value="CAH1216878.1"/>
    <property type="molecule type" value="Genomic_DNA"/>
</dbReference>
<feature type="region of interest" description="Disordered" evidence="1">
    <location>
        <begin position="26"/>
        <end position="55"/>
    </location>
</feature>
<proteinExistence type="predicted"/>
<feature type="compositionally biased region" description="Polar residues" evidence="1">
    <location>
        <begin position="33"/>
        <end position="55"/>
    </location>
</feature>
<evidence type="ECO:0000313" key="3">
    <source>
        <dbReference type="Proteomes" id="UP000838686"/>
    </source>
</evidence>
<dbReference type="Proteomes" id="UP000838686">
    <property type="component" value="Unassembled WGS sequence"/>
</dbReference>
<comment type="caution">
    <text evidence="2">The sequence shown here is derived from an EMBL/GenBank/DDBJ whole genome shotgun (WGS) entry which is preliminary data.</text>
</comment>